<dbReference type="Gene3D" id="4.10.800.10">
    <property type="entry name" value="Thyroglobulin type-1"/>
    <property type="match status" value="2"/>
</dbReference>
<evidence type="ECO:0000313" key="6">
    <source>
        <dbReference type="Proteomes" id="UP000271889"/>
    </source>
</evidence>
<evidence type="ECO:0000313" key="5">
    <source>
        <dbReference type="EMBL" id="VDK44441.1"/>
    </source>
</evidence>
<dbReference type="GO" id="GO:0004867">
    <property type="term" value="F:serine-type endopeptidase inhibitor activity"/>
    <property type="evidence" value="ECO:0007669"/>
    <property type="project" value="InterPro"/>
</dbReference>
<dbReference type="Pfam" id="PF00086">
    <property type="entry name" value="Thyroglobulin_1"/>
    <property type="match status" value="2"/>
</dbReference>
<protein>
    <recommendedName>
        <fullName evidence="7">BPTI/Kunitz inhibitor domain-containing protein</fullName>
    </recommendedName>
</protein>
<organism evidence="5 6">
    <name type="scientific">Cylicostephanus goldi</name>
    <name type="common">Nematode worm</name>
    <dbReference type="NCBI Taxonomy" id="71465"/>
    <lineage>
        <taxon>Eukaryota</taxon>
        <taxon>Metazoa</taxon>
        <taxon>Ecdysozoa</taxon>
        <taxon>Nematoda</taxon>
        <taxon>Chromadorea</taxon>
        <taxon>Rhabditida</taxon>
        <taxon>Rhabditina</taxon>
        <taxon>Rhabditomorpha</taxon>
        <taxon>Strongyloidea</taxon>
        <taxon>Strongylidae</taxon>
        <taxon>Cylicostephanus</taxon>
    </lineage>
</organism>
<comment type="caution">
    <text evidence="2">Lacks conserved residue(s) required for the propagation of feature annotation.</text>
</comment>
<dbReference type="Pfam" id="PF00014">
    <property type="entry name" value="Kunitz_BPTI"/>
    <property type="match status" value="1"/>
</dbReference>
<dbReference type="PANTHER" id="PTHR47248">
    <property type="entry name" value="PROTEIN CBG06772"/>
    <property type="match status" value="1"/>
</dbReference>
<proteinExistence type="predicted"/>
<dbReference type="OrthoDB" id="5835084at2759"/>
<dbReference type="Gene3D" id="4.10.410.10">
    <property type="entry name" value="Pancreatic trypsin inhibitor Kunitz domain"/>
    <property type="match status" value="1"/>
</dbReference>
<evidence type="ECO:0000256" key="1">
    <source>
        <dbReference type="ARBA" id="ARBA00023157"/>
    </source>
</evidence>
<dbReference type="SUPFAM" id="SSF57362">
    <property type="entry name" value="BPTI-like"/>
    <property type="match status" value="1"/>
</dbReference>
<dbReference type="PROSITE" id="PS00484">
    <property type="entry name" value="THYROGLOBULIN_1_1"/>
    <property type="match status" value="1"/>
</dbReference>
<dbReference type="PROSITE" id="PS51162">
    <property type="entry name" value="THYROGLOBULIN_1_2"/>
    <property type="match status" value="1"/>
</dbReference>
<feature type="domain" description="Thyroglobulin type-1" evidence="4">
    <location>
        <begin position="75"/>
        <end position="171"/>
    </location>
</feature>
<dbReference type="InterPro" id="IPR020901">
    <property type="entry name" value="Prtase_inh_Kunz-CS"/>
</dbReference>
<gene>
    <name evidence="5" type="ORF">CGOC_LOCUS331</name>
</gene>
<sequence length="300" mass="33949">MYAQGQALSNQVSWINAFLPRTGPCVLNDDGMNCTEAGYYETVQCDANGCFCVAAHNGLVAYDTRTDSNRIAPRCSSCHYALKRIFAAGDPPKNTFIPKCDVSLGNYEPLQCDARQEYCYCVDPVTGRELPNTRKRKEKNQRIKYFSLDPALSTPEVSRPQERYPVGKESCKLDRHRGRTCPDAKPSIRYYFDYQTFACLAFEYLGCGGNENNYRTSSDCSFDCKLQDLSGCGGMYPARALGQFRCSCPPFYFGSTQKHFLRLLLQQDGWQETRFGKSCKDRFCPANYTCQDATIFSYCC</sequence>
<dbReference type="AlphaFoldDB" id="A0A3P6RL17"/>
<dbReference type="SMART" id="SM00211">
    <property type="entry name" value="TY"/>
    <property type="match status" value="2"/>
</dbReference>
<dbReference type="EMBL" id="UYRV01000434">
    <property type="protein sequence ID" value="VDK44441.1"/>
    <property type="molecule type" value="Genomic_DNA"/>
</dbReference>
<keyword evidence="6" id="KW-1185">Reference proteome</keyword>
<accession>A0A3P6RL17</accession>
<dbReference type="SMART" id="SM00131">
    <property type="entry name" value="KU"/>
    <property type="match status" value="1"/>
</dbReference>
<dbReference type="InterPro" id="IPR036880">
    <property type="entry name" value="Kunitz_BPTI_sf"/>
</dbReference>
<feature type="disulfide bond" evidence="2">
    <location>
        <begin position="112"/>
        <end position="119"/>
    </location>
</feature>
<dbReference type="PROSITE" id="PS50279">
    <property type="entry name" value="BPTI_KUNITZ_2"/>
    <property type="match status" value="1"/>
</dbReference>
<evidence type="ECO:0008006" key="7">
    <source>
        <dbReference type="Google" id="ProtNLM"/>
    </source>
</evidence>
<dbReference type="CDD" id="cd00191">
    <property type="entry name" value="TY"/>
    <property type="match status" value="1"/>
</dbReference>
<feature type="domain" description="BPTI/Kunitz inhibitor" evidence="3">
    <location>
        <begin position="171"/>
        <end position="224"/>
    </location>
</feature>
<dbReference type="InterPro" id="IPR000716">
    <property type="entry name" value="Thyroglobulin_1"/>
</dbReference>
<dbReference type="InterPro" id="IPR002223">
    <property type="entry name" value="Kunitz_BPTI"/>
</dbReference>
<reference evidence="5 6" key="1">
    <citation type="submission" date="2018-11" db="EMBL/GenBank/DDBJ databases">
        <authorList>
            <consortium name="Pathogen Informatics"/>
        </authorList>
    </citation>
    <scope>NUCLEOTIDE SEQUENCE [LARGE SCALE GENOMIC DNA]</scope>
</reference>
<dbReference type="SUPFAM" id="SSF57610">
    <property type="entry name" value="Thyroglobulin type-1 domain"/>
    <property type="match status" value="2"/>
</dbReference>
<dbReference type="Proteomes" id="UP000271889">
    <property type="component" value="Unassembled WGS sequence"/>
</dbReference>
<name>A0A3P6RL17_CYLGO</name>
<evidence type="ECO:0000259" key="4">
    <source>
        <dbReference type="PROSITE" id="PS51162"/>
    </source>
</evidence>
<evidence type="ECO:0000259" key="3">
    <source>
        <dbReference type="PROSITE" id="PS50279"/>
    </source>
</evidence>
<dbReference type="PROSITE" id="PS00280">
    <property type="entry name" value="BPTI_KUNITZ_1"/>
    <property type="match status" value="1"/>
</dbReference>
<dbReference type="PANTHER" id="PTHR47248:SF7">
    <property type="entry name" value="BPTI_KUNITZ INHIBITOR DOMAIN-CONTAINING PROTEIN"/>
    <property type="match status" value="1"/>
</dbReference>
<keyword evidence="1 2" id="KW-1015">Disulfide bond</keyword>
<dbReference type="InterPro" id="IPR036857">
    <property type="entry name" value="Thyroglobulin_1_sf"/>
</dbReference>
<dbReference type="InterPro" id="IPR052861">
    <property type="entry name" value="BPTI/Kunitz_domain"/>
</dbReference>
<evidence type="ECO:0000256" key="2">
    <source>
        <dbReference type="PROSITE-ProRule" id="PRU00500"/>
    </source>
</evidence>